<feature type="region of interest" description="Disordered" evidence="5">
    <location>
        <begin position="324"/>
        <end position="360"/>
    </location>
</feature>
<feature type="transmembrane region" description="Helical" evidence="6">
    <location>
        <begin position="291"/>
        <end position="313"/>
    </location>
</feature>
<comment type="caution">
    <text evidence="7">The sequence shown here is derived from an EMBL/GenBank/DDBJ whole genome shotgun (WGS) entry which is preliminary data.</text>
</comment>
<evidence type="ECO:0000256" key="5">
    <source>
        <dbReference type="SAM" id="MobiDB-lite"/>
    </source>
</evidence>
<organism evidence="7 8">
    <name type="scientific">Verticillium nonalfalfae</name>
    <dbReference type="NCBI Taxonomy" id="1051616"/>
    <lineage>
        <taxon>Eukaryota</taxon>
        <taxon>Fungi</taxon>
        <taxon>Dikarya</taxon>
        <taxon>Ascomycota</taxon>
        <taxon>Pezizomycotina</taxon>
        <taxon>Sordariomycetes</taxon>
        <taxon>Hypocreomycetidae</taxon>
        <taxon>Glomerellales</taxon>
        <taxon>Plectosphaerellaceae</taxon>
        <taxon>Verticillium</taxon>
    </lineage>
</organism>
<accession>A0A3M9XZB3</accession>
<evidence type="ECO:0000313" key="7">
    <source>
        <dbReference type="EMBL" id="RNJ53619.1"/>
    </source>
</evidence>
<feature type="transmembrane region" description="Helical" evidence="6">
    <location>
        <begin position="250"/>
        <end position="271"/>
    </location>
</feature>
<dbReference type="Proteomes" id="UP000267145">
    <property type="component" value="Unassembled WGS sequence"/>
</dbReference>
<feature type="transmembrane region" description="Helical" evidence="6">
    <location>
        <begin position="506"/>
        <end position="528"/>
    </location>
</feature>
<dbReference type="InterPro" id="IPR003689">
    <property type="entry name" value="ZIP"/>
</dbReference>
<sequence>MNCPSRNDGLTISHPNWNQSPPYLAADLTTCEDLNGKANARERRDDASGGGGGNGGPASELDADNHFTHPRCMPADQATAGPDARSGRCVGIVADHLRMKDVLGGEDQPRSHAVIHHQAASPARSAWGWITWTASVLACSLILSNLRTSGIPFLSSPSASSSSLSGLSPPHASPAAQCAPVSPVSPVSPVMARPMTRRDSTCGGGGANIHEYDLPLHVGALFIILAVSFLACAFPIIAKKVQWMRIPPNFFFAVRHFGTGVLIATAFVHLLPTAFGLLGDPCLSSFWTSDYPAMPGAIALAAVFFVAIIEMVFQPARHIIPDGPVRREVTSSNSDDDGDDTDVVPPVVNGHRRGTSNSLGRQLSRISQTADITTAPIQPPVTPNKAARAIEDALPLTSSHVLTPAQQHQKAILQCMMLEVGILFHSIFIGMTLAVSVGSDFVILTIAIAFHQTFEGLALGSRIGAIDWHEGALQPWLMALAYGCTTPLGQAIGIATHTLYDPSSEFGLVLVGTMNAISSGLLVFASLVELLSEDFLSDESWKVLRGGRRIVACVLVFLGAFGMSVVGAWA</sequence>
<dbReference type="AlphaFoldDB" id="A0A3M9XZB3"/>
<evidence type="ECO:0000256" key="1">
    <source>
        <dbReference type="ARBA" id="ARBA00004141"/>
    </source>
</evidence>
<feature type="transmembrane region" description="Helical" evidence="6">
    <location>
        <begin position="416"/>
        <end position="435"/>
    </location>
</feature>
<keyword evidence="8" id="KW-1185">Reference proteome</keyword>
<dbReference type="PANTHER" id="PTHR11040:SF55">
    <property type="entry name" value="MEMBRANE ZINC ION TRANSPORTER, PUTATIVE (AFU_ORTHOLOGUE AFUA_6G00470)-RELATED"/>
    <property type="match status" value="1"/>
</dbReference>
<feature type="region of interest" description="Disordered" evidence="5">
    <location>
        <begin position="40"/>
        <end position="85"/>
    </location>
</feature>
<evidence type="ECO:0000256" key="2">
    <source>
        <dbReference type="ARBA" id="ARBA00022692"/>
    </source>
</evidence>
<evidence type="ECO:0000256" key="3">
    <source>
        <dbReference type="ARBA" id="ARBA00022989"/>
    </source>
</evidence>
<keyword evidence="2 6" id="KW-0812">Transmembrane</keyword>
<evidence type="ECO:0000256" key="4">
    <source>
        <dbReference type="ARBA" id="ARBA00023136"/>
    </source>
</evidence>
<name>A0A3M9XZB3_9PEZI</name>
<gene>
    <name evidence="7" type="ORF">D7B24_001630</name>
</gene>
<comment type="subcellular location">
    <subcellularLocation>
        <location evidence="1">Membrane</location>
        <topology evidence="1">Multi-pass membrane protein</topology>
    </subcellularLocation>
</comment>
<dbReference type="Pfam" id="PF02535">
    <property type="entry name" value="Zip"/>
    <property type="match status" value="1"/>
</dbReference>
<keyword evidence="3 6" id="KW-1133">Transmembrane helix</keyword>
<reference evidence="7 8" key="1">
    <citation type="submission" date="2018-10" db="EMBL/GenBank/DDBJ databases">
        <title>Genome sequence of Verticillium nonalfalfae VnAa140.</title>
        <authorList>
            <person name="Stajich J.E."/>
            <person name="Kasson M.T."/>
        </authorList>
    </citation>
    <scope>NUCLEOTIDE SEQUENCE [LARGE SCALE GENOMIC DNA]</scope>
    <source>
        <strain evidence="7 8">VnAa140</strain>
    </source>
</reference>
<evidence type="ECO:0000256" key="6">
    <source>
        <dbReference type="SAM" id="Phobius"/>
    </source>
</evidence>
<keyword evidence="4 6" id="KW-0472">Membrane</keyword>
<protein>
    <recommendedName>
        <fullName evidence="9">High-affinity Zn(2+) transporter zrt1</fullName>
    </recommendedName>
</protein>
<proteinExistence type="predicted"/>
<dbReference type="EMBL" id="RBVV01000133">
    <property type="protein sequence ID" value="RNJ53619.1"/>
    <property type="molecule type" value="Genomic_DNA"/>
</dbReference>
<dbReference type="RefSeq" id="XP_028491777.1">
    <property type="nucleotide sequence ID" value="XM_028635854.1"/>
</dbReference>
<dbReference type="GO" id="GO:0005886">
    <property type="term" value="C:plasma membrane"/>
    <property type="evidence" value="ECO:0007669"/>
    <property type="project" value="TreeGrafter"/>
</dbReference>
<dbReference type="GeneID" id="39605319"/>
<feature type="transmembrane region" description="Helical" evidence="6">
    <location>
        <begin position="476"/>
        <end position="500"/>
    </location>
</feature>
<feature type="transmembrane region" description="Helical" evidence="6">
    <location>
        <begin position="549"/>
        <end position="569"/>
    </location>
</feature>
<dbReference type="GO" id="GO:0005385">
    <property type="term" value="F:zinc ion transmembrane transporter activity"/>
    <property type="evidence" value="ECO:0007669"/>
    <property type="project" value="TreeGrafter"/>
</dbReference>
<evidence type="ECO:0000313" key="8">
    <source>
        <dbReference type="Proteomes" id="UP000267145"/>
    </source>
</evidence>
<dbReference type="PANTHER" id="PTHR11040">
    <property type="entry name" value="ZINC/IRON TRANSPORTER"/>
    <property type="match status" value="1"/>
</dbReference>
<dbReference type="STRING" id="1051616.A0A3M9XZB3"/>
<evidence type="ECO:0008006" key="9">
    <source>
        <dbReference type="Google" id="ProtNLM"/>
    </source>
</evidence>
<feature type="transmembrane region" description="Helical" evidence="6">
    <location>
        <begin position="218"/>
        <end position="238"/>
    </location>
</feature>